<evidence type="ECO:0008006" key="4">
    <source>
        <dbReference type="Google" id="ProtNLM"/>
    </source>
</evidence>
<feature type="region of interest" description="Disordered" evidence="1">
    <location>
        <begin position="1"/>
        <end position="23"/>
    </location>
</feature>
<sequence length="999" mass="109722">MAETEAPATDPNEPDPKEAGLRRRAALRARREAVLRSGLFDEAWYLSHHPAARNSDLAPVDHYLSWGVAVRAAPGPLFDPEDFLRRAWRLVPGIDDPLGAFLEQTHHEARPLYRADESGAVPGRVSEPLRLLPALSRAPDLAVMVHAFHPDLFGEICDALRFVPGRYTLLVSITQAAHEAQIRDAVSKHGLPADLVVAVCANRGRNFGPMLVRFRHAIRAHEFVLHLHTKRSLYRFGGLDAWRTSLLRTLLPAQAVVRGFLQAFEDDPSLGILSPAPAEAVRPWTYSWLRNRDVAKVLFARLGLSGALPEDGFDFPAGGMFWARTQAIAPLLDHPWRDEDFPEEQGQTDGTIAHAIERSIILVAAKTGFGFREIDAVQGVMRLGWGSRNLDLYPEFDAADLTRELSASEIASFDVFDTLLTRLCLSPDAVQRFIGHAVARRFPAATGYVRRRRLAEQRARSLRADKEVDLAEIHAQFREDADEGWCEAALAFVEAEEIALDLRTLRPRHAVIAALRDAKEAGRRTILVSDSYLTRAQLDAMLERFGLASLADEIYLSSERRARKDRGDLWDLVRRSEPGALFHVGDNAHSDIQNTADRDLRHLHVLSPAALFRSHGLLPADCGDDLATDILLGPAAEFLFNSPWPESGAEHPVWLREPEEAGALLLGPLLFSFAAWLIRHPATRLVKRLLFVSREGYFLKRMVDAVVRESGRTDLPETLYFQCSRRAALAALQGCGLDVEAVLKGAGFNGSLQDFLLARIGFAANASLGFQRVKLSLPRDNELLRCTMDLLRDPIEAHGARAAQGLRAYAEAAGIGQGPSAFVDVGYSGTMQAALQRVTGVPLVGLYMGVSHAAAQVREAGGHAFGAFADGDVADFTGGFGLMLEAFLTAPHGQVVGYDTEATPPAPLFRSVGYSQTVFSQLERFYAGAERYALDMLRCWGADMLDLHYPPSAATAMLAALRNGRLRLDPLLTASLSVEDDFCGNGEIAVFRRNAGASS</sequence>
<dbReference type="Pfam" id="PF05045">
    <property type="entry name" value="RgpF"/>
    <property type="match status" value="1"/>
</dbReference>
<protein>
    <recommendedName>
        <fullName evidence="4">Rhamnan synthesis protein F</fullName>
    </recommendedName>
</protein>
<name>A0ABT1W881_9PROT</name>
<dbReference type="CDD" id="cd01427">
    <property type="entry name" value="HAD_like"/>
    <property type="match status" value="1"/>
</dbReference>
<dbReference type="EMBL" id="JAMSKV010000009">
    <property type="protein sequence ID" value="MCQ8278948.1"/>
    <property type="molecule type" value="Genomic_DNA"/>
</dbReference>
<organism evidence="2 3">
    <name type="scientific">Endosaccharibacter trunci</name>
    <dbReference type="NCBI Taxonomy" id="2812733"/>
    <lineage>
        <taxon>Bacteria</taxon>
        <taxon>Pseudomonadati</taxon>
        <taxon>Pseudomonadota</taxon>
        <taxon>Alphaproteobacteria</taxon>
        <taxon>Acetobacterales</taxon>
        <taxon>Acetobacteraceae</taxon>
        <taxon>Endosaccharibacter</taxon>
    </lineage>
</organism>
<reference evidence="2 3" key="1">
    <citation type="submission" date="2022-06" db="EMBL/GenBank/DDBJ databases">
        <title>Endosaccharibacter gen. nov., sp. nov., endophytic bacteria isolated from sugarcane.</title>
        <authorList>
            <person name="Pitiwittayakul N."/>
            <person name="Yukphan P."/>
            <person name="Charoenyingcharoen P."/>
            <person name="Tanasupawat S."/>
        </authorList>
    </citation>
    <scope>NUCLEOTIDE SEQUENCE [LARGE SCALE GENOMIC DNA]</scope>
    <source>
        <strain evidence="2 3">KSS8</strain>
    </source>
</reference>
<evidence type="ECO:0000313" key="3">
    <source>
        <dbReference type="Proteomes" id="UP001524587"/>
    </source>
</evidence>
<gene>
    <name evidence="2" type="ORF">NFI95_10870</name>
</gene>
<dbReference type="RefSeq" id="WP_422864432.1">
    <property type="nucleotide sequence ID" value="NZ_JAMSKV010000009.1"/>
</dbReference>
<accession>A0ABT1W881</accession>
<dbReference type="InterPro" id="IPR036412">
    <property type="entry name" value="HAD-like_sf"/>
</dbReference>
<keyword evidence="3" id="KW-1185">Reference proteome</keyword>
<dbReference type="InterPro" id="IPR007739">
    <property type="entry name" value="RgpF"/>
</dbReference>
<dbReference type="Gene3D" id="3.40.50.1000">
    <property type="entry name" value="HAD superfamily/HAD-like"/>
    <property type="match status" value="1"/>
</dbReference>
<dbReference type="Proteomes" id="UP001524587">
    <property type="component" value="Unassembled WGS sequence"/>
</dbReference>
<comment type="caution">
    <text evidence="2">The sequence shown here is derived from an EMBL/GenBank/DDBJ whole genome shotgun (WGS) entry which is preliminary data.</text>
</comment>
<dbReference type="SUPFAM" id="SSF56784">
    <property type="entry name" value="HAD-like"/>
    <property type="match status" value="1"/>
</dbReference>
<evidence type="ECO:0000313" key="2">
    <source>
        <dbReference type="EMBL" id="MCQ8278948.1"/>
    </source>
</evidence>
<evidence type="ECO:0000256" key="1">
    <source>
        <dbReference type="SAM" id="MobiDB-lite"/>
    </source>
</evidence>
<dbReference type="InterPro" id="IPR023214">
    <property type="entry name" value="HAD_sf"/>
</dbReference>
<proteinExistence type="predicted"/>